<dbReference type="RefSeq" id="WP_068631030.1">
    <property type="nucleotide sequence ID" value="NZ_LSZQ01000059.1"/>
</dbReference>
<organism evidence="1 2">
    <name type="scientific">Cephaloticoccus primus</name>
    <dbReference type="NCBI Taxonomy" id="1548207"/>
    <lineage>
        <taxon>Bacteria</taxon>
        <taxon>Pseudomonadati</taxon>
        <taxon>Verrucomicrobiota</taxon>
        <taxon>Opitutia</taxon>
        <taxon>Opitutales</taxon>
        <taxon>Opitutaceae</taxon>
        <taxon>Cephaloticoccus</taxon>
    </lineage>
</organism>
<accession>A0A139SJI7</accession>
<evidence type="ECO:0008006" key="3">
    <source>
        <dbReference type="Google" id="ProtNLM"/>
    </source>
</evidence>
<evidence type="ECO:0000313" key="2">
    <source>
        <dbReference type="Proteomes" id="UP000070058"/>
    </source>
</evidence>
<gene>
    <name evidence="1" type="ORF">AXK11_07985</name>
</gene>
<protein>
    <recommendedName>
        <fullName evidence="3">CopG family transcriptional regulator</fullName>
    </recommendedName>
</protein>
<dbReference type="EMBL" id="LSZQ01000059">
    <property type="protein sequence ID" value="KXU34660.1"/>
    <property type="molecule type" value="Genomic_DNA"/>
</dbReference>
<dbReference type="AlphaFoldDB" id="A0A139SJI7"/>
<sequence>MSTTIELPEDIATLAQQGAEKHALDLPAFLAEAIEEKAAQEPPTHYRGVLLTPERRRQLAIAKKILREHAAVFDALAK</sequence>
<reference evidence="2" key="1">
    <citation type="submission" date="2016-02" db="EMBL/GenBank/DDBJ databases">
        <authorList>
            <person name="Sanders J.G."/>
            <person name="Lin J.Y."/>
            <person name="Wertz J.T."/>
            <person name="Russell J.A."/>
            <person name="Moreau C.S."/>
            <person name="Powell S."/>
        </authorList>
    </citation>
    <scope>NUCLEOTIDE SEQUENCE [LARGE SCALE GENOMIC DNA]</scope>
    <source>
        <strain evidence="2">CAG34</strain>
    </source>
</reference>
<comment type="caution">
    <text evidence="1">The sequence shown here is derived from an EMBL/GenBank/DDBJ whole genome shotgun (WGS) entry which is preliminary data.</text>
</comment>
<evidence type="ECO:0000313" key="1">
    <source>
        <dbReference type="EMBL" id="KXU34660.1"/>
    </source>
</evidence>
<dbReference type="STRING" id="1548207.AXK11_07985"/>
<keyword evidence="2" id="KW-1185">Reference proteome</keyword>
<dbReference type="Proteomes" id="UP000070058">
    <property type="component" value="Unassembled WGS sequence"/>
</dbReference>
<name>A0A139SJI7_9BACT</name>
<proteinExistence type="predicted"/>